<sequence>MTLRWSEERLNEHLNTHQNRRIASPSTTKHKSDARVLGRLKQGVMNKTEQKYADHLESLKSVGEIQYFAFDSMKFRLADKTFYSPDFIVLRSTGELEAHEVKGHWEDDARVKIKVAARMHPIPFIAVKWNEKYNCWDYENF</sequence>
<accession>S3N105</accession>
<evidence type="ECO:0008006" key="4">
    <source>
        <dbReference type="Google" id="ProtNLM"/>
    </source>
</evidence>
<dbReference type="Gene3D" id="3.40.91.30">
    <property type="match status" value="1"/>
</dbReference>
<dbReference type="AlphaFoldDB" id="S3N105"/>
<organism evidence="2 3">
    <name type="scientific">Acinetobacter rudis CIP 110305</name>
    <dbReference type="NCBI Taxonomy" id="421052"/>
    <lineage>
        <taxon>Bacteria</taxon>
        <taxon>Pseudomonadati</taxon>
        <taxon>Pseudomonadota</taxon>
        <taxon>Gammaproteobacteria</taxon>
        <taxon>Moraxellales</taxon>
        <taxon>Moraxellaceae</taxon>
        <taxon>Acinetobacter</taxon>
    </lineage>
</organism>
<dbReference type="OrthoDB" id="5588810at2"/>
<dbReference type="eggNOG" id="ENOG5032JMZ">
    <property type="taxonomic scope" value="Bacteria"/>
</dbReference>
<keyword evidence="3" id="KW-1185">Reference proteome</keyword>
<gene>
    <name evidence="2" type="ORF">F945_01959</name>
</gene>
<dbReference type="EMBL" id="ATGI01000023">
    <property type="protein sequence ID" value="EPF73800.1"/>
    <property type="molecule type" value="Genomic_DNA"/>
</dbReference>
<dbReference type="HOGENOM" id="CLU_137341_0_0_6"/>
<dbReference type="STRING" id="632955.GCA_000829675_00259"/>
<evidence type="ECO:0000256" key="1">
    <source>
        <dbReference type="SAM" id="MobiDB-lite"/>
    </source>
</evidence>
<dbReference type="PATRIC" id="fig|421052.3.peg.1913"/>
<evidence type="ECO:0000313" key="3">
    <source>
        <dbReference type="Proteomes" id="UP000014568"/>
    </source>
</evidence>
<feature type="region of interest" description="Disordered" evidence="1">
    <location>
        <begin position="14"/>
        <end position="33"/>
    </location>
</feature>
<comment type="caution">
    <text evidence="2">The sequence shown here is derived from an EMBL/GenBank/DDBJ whole genome shotgun (WGS) entry which is preliminary data.</text>
</comment>
<proteinExistence type="predicted"/>
<dbReference type="RefSeq" id="WP_016656366.1">
    <property type="nucleotide sequence ID" value="NZ_KE340353.1"/>
</dbReference>
<evidence type="ECO:0000313" key="2">
    <source>
        <dbReference type="EMBL" id="EPF73800.1"/>
    </source>
</evidence>
<name>S3N105_9GAMM</name>
<dbReference type="Proteomes" id="UP000014568">
    <property type="component" value="Unassembled WGS sequence"/>
</dbReference>
<reference evidence="2 3" key="1">
    <citation type="submission" date="2013-06" db="EMBL/GenBank/DDBJ databases">
        <title>The Genome Sequence of Acinetobacter rudis CIP 110305.</title>
        <authorList>
            <consortium name="The Broad Institute Genome Sequencing Platform"/>
            <consortium name="The Broad Institute Genome Sequencing Center for Infectious Disease"/>
            <person name="Cerqueira G."/>
            <person name="Feldgarden M."/>
            <person name="Courvalin P."/>
            <person name="Perichon B."/>
            <person name="Grillot-Courvalin C."/>
            <person name="Clermont D."/>
            <person name="Rocha E."/>
            <person name="Yoon E.-J."/>
            <person name="Nemec A."/>
            <person name="Young S.K."/>
            <person name="Zeng Q."/>
            <person name="Gargeya S."/>
            <person name="Fitzgerald M."/>
            <person name="Abouelleil A."/>
            <person name="Alvarado L."/>
            <person name="Berlin A.M."/>
            <person name="Chapman S.B."/>
            <person name="Dewar J."/>
            <person name="Goldberg J."/>
            <person name="Griggs A."/>
            <person name="Gujja S."/>
            <person name="Hansen M."/>
            <person name="Howarth C."/>
            <person name="Imamovic A."/>
            <person name="Larimer J."/>
            <person name="McCowan C."/>
            <person name="Murphy C."/>
            <person name="Pearson M."/>
            <person name="Priest M."/>
            <person name="Roberts A."/>
            <person name="Saif S."/>
            <person name="Shea T."/>
            <person name="Sykes S."/>
            <person name="Wortman J."/>
            <person name="Nusbaum C."/>
            <person name="Birren B."/>
        </authorList>
    </citation>
    <scope>NUCLEOTIDE SEQUENCE [LARGE SCALE GENOMIC DNA]</scope>
    <source>
        <strain evidence="2 3">CIP 110305</strain>
    </source>
</reference>
<protein>
    <recommendedName>
        <fullName evidence="4">DUF1064 domain-containing protein</fullName>
    </recommendedName>
</protein>